<dbReference type="Proteomes" id="UP001269375">
    <property type="component" value="Unassembled WGS sequence"/>
</dbReference>
<sequence length="110" mass="12626">MALKNTFQITRPGFSGALRKENTYVLVTSVEGRDVIRVKYAYKDIDTNELLDERTTRFKPQLDGTNYIKQAYNHLKSLDEFKDATDYDLPKPEVQVPLTPEQEQAEADGI</sequence>
<name>A0ABU1H1A0_9GAMM</name>
<accession>A0ABU1H1A0</accession>
<comment type="caution">
    <text evidence="2">The sequence shown here is derived from an EMBL/GenBank/DDBJ whole genome shotgun (WGS) entry which is preliminary data.</text>
</comment>
<evidence type="ECO:0000313" key="3">
    <source>
        <dbReference type="Proteomes" id="UP001269375"/>
    </source>
</evidence>
<evidence type="ECO:0008006" key="4">
    <source>
        <dbReference type="Google" id="ProtNLM"/>
    </source>
</evidence>
<reference evidence="2 3" key="1">
    <citation type="submission" date="2023-04" db="EMBL/GenBank/DDBJ databases">
        <title>A long-awaited taxogenomic arrangement of the family Halomonadaceae.</title>
        <authorList>
            <person name="De La Haba R."/>
            <person name="Chuvochina M."/>
            <person name="Wittouck S."/>
            <person name="Arahal D.R."/>
            <person name="Sanchez-Porro C."/>
            <person name="Hugenholtz P."/>
            <person name="Ventosa A."/>
        </authorList>
    </citation>
    <scope>NUCLEOTIDE SEQUENCE [LARGE SCALE GENOMIC DNA]</scope>
    <source>
        <strain evidence="2 3">DSM 22428</strain>
    </source>
</reference>
<keyword evidence="3" id="KW-1185">Reference proteome</keyword>
<proteinExistence type="predicted"/>
<evidence type="ECO:0000256" key="1">
    <source>
        <dbReference type="SAM" id="MobiDB-lite"/>
    </source>
</evidence>
<dbReference type="RefSeq" id="WP_251595613.1">
    <property type="nucleotide sequence ID" value="NZ_JAMLJI010000006.1"/>
</dbReference>
<feature type="region of interest" description="Disordered" evidence="1">
    <location>
        <begin position="89"/>
        <end position="110"/>
    </location>
</feature>
<gene>
    <name evidence="2" type="ORF">QC825_14675</name>
</gene>
<evidence type="ECO:0000313" key="2">
    <source>
        <dbReference type="EMBL" id="MDR5897313.1"/>
    </source>
</evidence>
<organism evidence="2 3">
    <name type="scientific">Larsenimonas suaedae</name>
    <dbReference type="NCBI Taxonomy" id="1851019"/>
    <lineage>
        <taxon>Bacteria</taxon>
        <taxon>Pseudomonadati</taxon>
        <taxon>Pseudomonadota</taxon>
        <taxon>Gammaproteobacteria</taxon>
        <taxon>Oceanospirillales</taxon>
        <taxon>Halomonadaceae</taxon>
        <taxon>Larsenimonas</taxon>
    </lineage>
</organism>
<dbReference type="EMBL" id="JARWAO010000010">
    <property type="protein sequence ID" value="MDR5897313.1"/>
    <property type="molecule type" value="Genomic_DNA"/>
</dbReference>
<protein>
    <recommendedName>
        <fullName evidence="4">DUF3276 family protein</fullName>
    </recommendedName>
</protein>